<dbReference type="InterPro" id="IPR012340">
    <property type="entry name" value="NA-bd_OB-fold"/>
</dbReference>
<dbReference type="EMBL" id="CP001710">
    <property type="protein sequence ID" value="ADL57776.1"/>
    <property type="molecule type" value="Genomic_DNA"/>
</dbReference>
<evidence type="ECO:0000259" key="2">
    <source>
        <dbReference type="Pfam" id="PF01336"/>
    </source>
</evidence>
<proteinExistence type="predicted"/>
<protein>
    <recommendedName>
        <fullName evidence="2">OB domain-containing protein</fullName>
    </recommendedName>
</protein>
<keyword evidence="1" id="KW-0472">Membrane</keyword>
<organism evidence="3 4">
    <name type="scientific">Methanothermobacter marburgensis (strain ATCC BAA-927 / DSM 2133 / JCM 14651 / NBRC 100331 / OCM 82 / Marburg)</name>
    <name type="common">Methanobacterium thermoautotrophicum</name>
    <dbReference type="NCBI Taxonomy" id="79929"/>
    <lineage>
        <taxon>Archaea</taxon>
        <taxon>Methanobacteriati</taxon>
        <taxon>Methanobacteriota</taxon>
        <taxon>Methanomada group</taxon>
        <taxon>Methanobacteria</taxon>
        <taxon>Methanobacteriales</taxon>
        <taxon>Methanobacteriaceae</taxon>
        <taxon>Methanothermobacter</taxon>
    </lineage>
</organism>
<evidence type="ECO:0000313" key="4">
    <source>
        <dbReference type="Proteomes" id="UP000000345"/>
    </source>
</evidence>
<keyword evidence="1" id="KW-0812">Transmembrane</keyword>
<dbReference type="KEGG" id="mmg:MTBMA_c01670"/>
<feature type="transmembrane region" description="Helical" evidence="1">
    <location>
        <begin position="6"/>
        <end position="34"/>
    </location>
</feature>
<keyword evidence="4" id="KW-1185">Reference proteome</keyword>
<dbReference type="HOGENOM" id="CLU_157010_0_0_2"/>
<reference key="1">
    <citation type="submission" date="2009-08" db="EMBL/GenBank/DDBJ databases">
        <title>The genome sequence of Methanothermobacter marburgensis.</title>
        <authorList>
            <person name="Kaster A."/>
            <person name="Seedorf H."/>
            <person name="Goenrich M."/>
            <person name="Wiezer A."/>
            <person name="Liesegang H."/>
            <person name="Thauer R."/>
            <person name="Gottschalk G."/>
        </authorList>
    </citation>
    <scope>NUCLEOTIDE SEQUENCE</scope>
    <source>
        <strain>Marburg</strain>
    </source>
</reference>
<name>D9PU78_METTM</name>
<dbReference type="PaxDb" id="79929-MTBMA_c01670"/>
<evidence type="ECO:0000313" key="3">
    <source>
        <dbReference type="EMBL" id="ADL57776.1"/>
    </source>
</evidence>
<dbReference type="Gene3D" id="2.40.50.140">
    <property type="entry name" value="Nucleic acid-binding proteins"/>
    <property type="match status" value="1"/>
</dbReference>
<reference evidence="3 4" key="2">
    <citation type="journal article" date="2010" name="J. Bacteriol.">
        <title>Complete genome sequence of Methanothermobacter marburgensis, a methanoarchaeon model organism.</title>
        <authorList>
            <person name="Liesegang H."/>
            <person name="Kaster A.K."/>
            <person name="Wiezer A."/>
            <person name="Goenrich M."/>
            <person name="Wollherr A."/>
            <person name="Seedorf H."/>
            <person name="Gottschalk G."/>
            <person name="Thauer R.K."/>
        </authorList>
    </citation>
    <scope>NUCLEOTIDE SEQUENCE [LARGE SCALE GENOMIC DNA]</scope>
    <source>
        <strain evidence="4">ATCC BAA-927 / DSM 2133 / JCM 14651 / NBRC 100331 / OCM 82 / Marburg</strain>
    </source>
</reference>
<dbReference type="GO" id="GO:0003676">
    <property type="term" value="F:nucleic acid binding"/>
    <property type="evidence" value="ECO:0007669"/>
    <property type="project" value="InterPro"/>
</dbReference>
<sequence>MLDDRALLIISVLLGIAGFIGMIVSSASLTPPVVRVSDLDRAMMDREITVEGTVMAVHELESGTLLLKINDGTGTVTAVAFKSVSKDMELSPEILSGMRIQVTGRVKEYHGSLEIVVEKPSSIMPKSFGS</sequence>
<keyword evidence="1" id="KW-1133">Transmembrane helix</keyword>
<evidence type="ECO:0000256" key="1">
    <source>
        <dbReference type="SAM" id="Phobius"/>
    </source>
</evidence>
<dbReference type="Pfam" id="PF01336">
    <property type="entry name" value="tRNA_anti-codon"/>
    <property type="match status" value="1"/>
</dbReference>
<dbReference type="Proteomes" id="UP000000345">
    <property type="component" value="Chromosome"/>
</dbReference>
<accession>D9PU78</accession>
<dbReference type="SUPFAM" id="SSF50249">
    <property type="entry name" value="Nucleic acid-binding proteins"/>
    <property type="match status" value="1"/>
</dbReference>
<dbReference type="AlphaFoldDB" id="D9PU78"/>
<dbReference type="InterPro" id="IPR004365">
    <property type="entry name" value="NA-bd_OB_tRNA"/>
</dbReference>
<dbReference type="STRING" id="79929.MTBMA_c01670"/>
<gene>
    <name evidence="3" type="ordered locus">MTBMA_c01670</name>
</gene>
<feature type="domain" description="OB" evidence="2">
    <location>
        <begin position="48"/>
        <end position="119"/>
    </location>
</feature>